<evidence type="ECO:0000259" key="2">
    <source>
        <dbReference type="Pfam" id="PF24788"/>
    </source>
</evidence>
<dbReference type="InterPro" id="IPR056361">
    <property type="entry name" value="AtPDCT1_2_TM_dom"/>
</dbReference>
<name>A0AA38LNX6_TAXCH</name>
<feature type="domain" description="AtPDCT1/2 transmembrane" evidence="2">
    <location>
        <begin position="114"/>
        <end position="273"/>
    </location>
</feature>
<dbReference type="AlphaFoldDB" id="A0AA38LNX6"/>
<dbReference type="InterPro" id="IPR055311">
    <property type="entry name" value="PDCT1/2-like"/>
</dbReference>
<keyword evidence="1" id="KW-1133">Transmembrane helix</keyword>
<gene>
    <name evidence="3" type="ORF">KI387_000225</name>
</gene>
<keyword evidence="1" id="KW-0812">Transmembrane</keyword>
<feature type="transmembrane region" description="Helical" evidence="1">
    <location>
        <begin position="59"/>
        <end position="79"/>
    </location>
</feature>
<feature type="non-terminal residue" evidence="3">
    <location>
        <position position="300"/>
    </location>
</feature>
<feature type="transmembrane region" description="Helical" evidence="1">
    <location>
        <begin position="133"/>
        <end position="155"/>
    </location>
</feature>
<feature type="transmembrane region" description="Helical" evidence="1">
    <location>
        <begin position="167"/>
        <end position="187"/>
    </location>
</feature>
<dbReference type="GO" id="GO:0004142">
    <property type="term" value="F:diacylglycerol cholinephosphotransferase activity"/>
    <property type="evidence" value="ECO:0007669"/>
    <property type="project" value="TreeGrafter"/>
</dbReference>
<dbReference type="PANTHER" id="PTHR34674:SF1">
    <property type="entry name" value="PHOSPHATIDYLCHOLINE:DIACYLGLYCEROL CHOLINEPHOSPHOTRANSFERASE 1-RELATED"/>
    <property type="match status" value="1"/>
</dbReference>
<reference evidence="3 4" key="1">
    <citation type="journal article" date="2021" name="Nat. Plants">
        <title>The Taxus genome provides insights into paclitaxel biosynthesis.</title>
        <authorList>
            <person name="Xiong X."/>
            <person name="Gou J."/>
            <person name="Liao Q."/>
            <person name="Li Y."/>
            <person name="Zhou Q."/>
            <person name="Bi G."/>
            <person name="Li C."/>
            <person name="Du R."/>
            <person name="Wang X."/>
            <person name="Sun T."/>
            <person name="Guo L."/>
            <person name="Liang H."/>
            <person name="Lu P."/>
            <person name="Wu Y."/>
            <person name="Zhang Z."/>
            <person name="Ro D.K."/>
            <person name="Shang Y."/>
            <person name="Huang S."/>
            <person name="Yan J."/>
        </authorList>
    </citation>
    <scope>NUCLEOTIDE SEQUENCE [LARGE SCALE GENOMIC DNA]</scope>
    <source>
        <strain evidence="3">Ta-2019</strain>
    </source>
</reference>
<proteinExistence type="predicted"/>
<dbReference type="Pfam" id="PF24788">
    <property type="entry name" value="AtPDCT1_2"/>
    <property type="match status" value="1"/>
</dbReference>
<protein>
    <recommendedName>
        <fullName evidence="2">AtPDCT1/2 transmembrane domain-containing protein</fullName>
    </recommendedName>
</protein>
<evidence type="ECO:0000313" key="3">
    <source>
        <dbReference type="EMBL" id="KAH9328117.1"/>
    </source>
</evidence>
<keyword evidence="1" id="KW-0472">Membrane</keyword>
<evidence type="ECO:0000313" key="4">
    <source>
        <dbReference type="Proteomes" id="UP000824469"/>
    </source>
</evidence>
<evidence type="ECO:0000256" key="1">
    <source>
        <dbReference type="SAM" id="Phobius"/>
    </source>
</evidence>
<dbReference type="OMA" id="VAAMMMF"/>
<dbReference type="PANTHER" id="PTHR34674">
    <property type="entry name" value="PHOSPHATIDYLCHOLINE:DIACYLGLYCEROL CHOLINEPHOSPHOTRANSFERASE 1-RELATED"/>
    <property type="match status" value="1"/>
</dbReference>
<dbReference type="Proteomes" id="UP000824469">
    <property type="component" value="Unassembled WGS sequence"/>
</dbReference>
<accession>A0AA38LNX6</accession>
<sequence length="300" mass="33479">MRLRKGISGETQKKQGVNLDKIGRKLCLNSLKTFLFLYMAEIRTRLREYYHSMGLKTDILGVVGVYPSFMGWSISYMIAAAKFHPLPVLLGGGLLFFMAVEYSLAMVSANSPPYDLGFVWTQSLHDVLMQRPALNTLLAAMNTVFVGMQTGYILWTWLVEGRARPTIAALFMFTCRGILGYTTQLPLPQEFLGSGVDFPVGNVSFFLFFSGHVAASVIASMDMKRMKRCHVASIFDTLNALQSVRLLATRGHYTIDLAAGLGAGWLFDSLAGKYEERKRSIVQKEDLEYDPVTNAQTILI</sequence>
<organism evidence="3 4">
    <name type="scientific">Taxus chinensis</name>
    <name type="common">Chinese yew</name>
    <name type="synonym">Taxus wallichiana var. chinensis</name>
    <dbReference type="NCBI Taxonomy" id="29808"/>
    <lineage>
        <taxon>Eukaryota</taxon>
        <taxon>Viridiplantae</taxon>
        <taxon>Streptophyta</taxon>
        <taxon>Embryophyta</taxon>
        <taxon>Tracheophyta</taxon>
        <taxon>Spermatophyta</taxon>
        <taxon>Pinopsida</taxon>
        <taxon>Pinidae</taxon>
        <taxon>Conifers II</taxon>
        <taxon>Cupressales</taxon>
        <taxon>Taxaceae</taxon>
        <taxon>Taxus</taxon>
    </lineage>
</organism>
<keyword evidence="4" id="KW-1185">Reference proteome</keyword>
<dbReference type="EMBL" id="JAHRHJ020000001">
    <property type="protein sequence ID" value="KAH9328117.1"/>
    <property type="molecule type" value="Genomic_DNA"/>
</dbReference>
<comment type="caution">
    <text evidence="3">The sequence shown here is derived from an EMBL/GenBank/DDBJ whole genome shotgun (WGS) entry which is preliminary data.</text>
</comment>
<feature type="transmembrane region" description="Helical" evidence="1">
    <location>
        <begin position="199"/>
        <end position="219"/>
    </location>
</feature>
<feature type="transmembrane region" description="Helical" evidence="1">
    <location>
        <begin position="86"/>
        <end position="105"/>
    </location>
</feature>